<dbReference type="PROSITE" id="PS50222">
    <property type="entry name" value="EF_HAND_2"/>
    <property type="match status" value="2"/>
</dbReference>
<feature type="domain" description="EF-hand" evidence="3">
    <location>
        <begin position="88"/>
        <end position="123"/>
    </location>
</feature>
<name>A0A812KQQ4_9DINO</name>
<evidence type="ECO:0000259" key="3">
    <source>
        <dbReference type="PROSITE" id="PS50222"/>
    </source>
</evidence>
<dbReference type="InterPro" id="IPR011992">
    <property type="entry name" value="EF-hand-dom_pair"/>
</dbReference>
<dbReference type="InterPro" id="IPR018247">
    <property type="entry name" value="EF_Hand_1_Ca_BS"/>
</dbReference>
<reference evidence="4" key="1">
    <citation type="submission" date="2021-02" db="EMBL/GenBank/DDBJ databases">
        <authorList>
            <person name="Dougan E. K."/>
            <person name="Rhodes N."/>
            <person name="Thang M."/>
            <person name="Chan C."/>
        </authorList>
    </citation>
    <scope>NUCLEOTIDE SEQUENCE</scope>
</reference>
<evidence type="ECO:0000256" key="2">
    <source>
        <dbReference type="SAM" id="MobiDB-lite"/>
    </source>
</evidence>
<dbReference type="Gene3D" id="1.10.238.10">
    <property type="entry name" value="EF-hand"/>
    <property type="match status" value="2"/>
</dbReference>
<sequence length="427" mass="48876">MDDFVEKFRERERRFSDPHLRNRALAGKDESLDEWASRLWNRLDRDRNGFISSRELDCQEFHSIVRAAVAPITGTSTGGATYTRKQVNIDAAIQLCLRKADLNNDAILSFREFRSLMRCLRRPHMARHTANLVFALFDLDGNGYIGRDEFHELFGFLLGRNPRTEEFEQEWDRLVAPAAGSVNQVEYVDQRTYIRWLQLSDDPNIRQQAPDCAANLAAPPASLPGSPSSFGTMTVDLSATFPRPSMRARPKWNQRFNCSINPGHVNDHRPAGMRQYFQREQSMPELIRFWEGHAGSTFRKHLDAMKSPAATAPPCKLFPKTLSTEGGSPMTLPQRHSPGGSMRDLLTGEVVAWQDYWTPPARYRRPFHKQDRPLLPFETFGDVVDSSKIDSSPSTLRRHNKMLAARIKRREKLGGPQRQCLLEAEPW</sequence>
<organism evidence="4 5">
    <name type="scientific">Symbiodinium natans</name>
    <dbReference type="NCBI Taxonomy" id="878477"/>
    <lineage>
        <taxon>Eukaryota</taxon>
        <taxon>Sar</taxon>
        <taxon>Alveolata</taxon>
        <taxon>Dinophyceae</taxon>
        <taxon>Suessiales</taxon>
        <taxon>Symbiodiniaceae</taxon>
        <taxon>Symbiodinium</taxon>
    </lineage>
</organism>
<dbReference type="AlphaFoldDB" id="A0A812KQQ4"/>
<feature type="domain" description="EF-hand" evidence="3">
    <location>
        <begin position="125"/>
        <end position="160"/>
    </location>
</feature>
<dbReference type="Proteomes" id="UP000604046">
    <property type="component" value="Unassembled WGS sequence"/>
</dbReference>
<comment type="caution">
    <text evidence="4">The sequence shown here is derived from an EMBL/GenBank/DDBJ whole genome shotgun (WGS) entry which is preliminary data.</text>
</comment>
<dbReference type="SMART" id="SM00054">
    <property type="entry name" value="EFh"/>
    <property type="match status" value="3"/>
</dbReference>
<dbReference type="Pfam" id="PF13499">
    <property type="entry name" value="EF-hand_7"/>
    <property type="match status" value="1"/>
</dbReference>
<dbReference type="GO" id="GO:0005509">
    <property type="term" value="F:calcium ion binding"/>
    <property type="evidence" value="ECO:0007669"/>
    <property type="project" value="InterPro"/>
</dbReference>
<evidence type="ECO:0000313" key="4">
    <source>
        <dbReference type="EMBL" id="CAE7234413.1"/>
    </source>
</evidence>
<accession>A0A812KQQ4</accession>
<gene>
    <name evidence="4" type="ORF">SNAT2548_LOCUS9897</name>
</gene>
<dbReference type="EMBL" id="CAJNDS010000791">
    <property type="protein sequence ID" value="CAE7234413.1"/>
    <property type="molecule type" value="Genomic_DNA"/>
</dbReference>
<evidence type="ECO:0000313" key="5">
    <source>
        <dbReference type="Proteomes" id="UP000604046"/>
    </source>
</evidence>
<keyword evidence="1" id="KW-0106">Calcium</keyword>
<dbReference type="InterPro" id="IPR002048">
    <property type="entry name" value="EF_hand_dom"/>
</dbReference>
<dbReference type="CDD" id="cd00051">
    <property type="entry name" value="EFh"/>
    <property type="match status" value="1"/>
</dbReference>
<protein>
    <recommendedName>
        <fullName evidence="3">EF-hand domain-containing protein</fullName>
    </recommendedName>
</protein>
<dbReference type="PROSITE" id="PS00018">
    <property type="entry name" value="EF_HAND_1"/>
    <property type="match status" value="2"/>
</dbReference>
<dbReference type="OrthoDB" id="10056860at2759"/>
<keyword evidence="5" id="KW-1185">Reference proteome</keyword>
<dbReference type="SUPFAM" id="SSF47473">
    <property type="entry name" value="EF-hand"/>
    <property type="match status" value="1"/>
</dbReference>
<feature type="region of interest" description="Disordered" evidence="2">
    <location>
        <begin position="321"/>
        <end position="340"/>
    </location>
</feature>
<evidence type="ECO:0000256" key="1">
    <source>
        <dbReference type="ARBA" id="ARBA00022837"/>
    </source>
</evidence>
<proteinExistence type="predicted"/>